<evidence type="ECO:0000256" key="1">
    <source>
        <dbReference type="SAM" id="Phobius"/>
    </source>
</evidence>
<dbReference type="Pfam" id="PF07386">
    <property type="entry name" value="DUF1499"/>
    <property type="match status" value="1"/>
</dbReference>
<evidence type="ECO:0000313" key="3">
    <source>
        <dbReference type="Proteomes" id="UP000184391"/>
    </source>
</evidence>
<feature type="transmembrane region" description="Helical" evidence="1">
    <location>
        <begin position="93"/>
        <end position="114"/>
    </location>
</feature>
<evidence type="ECO:0008006" key="4">
    <source>
        <dbReference type="Google" id="ProtNLM"/>
    </source>
</evidence>
<gene>
    <name evidence="2" type="ORF">SAMN02745193_00667</name>
</gene>
<feature type="transmembrane region" description="Helical" evidence="1">
    <location>
        <begin position="27"/>
        <end position="45"/>
    </location>
</feature>
<reference evidence="3" key="1">
    <citation type="submission" date="2016-12" db="EMBL/GenBank/DDBJ databases">
        <authorList>
            <person name="Varghese N."/>
            <person name="Submissions S."/>
        </authorList>
    </citation>
    <scope>NUCLEOTIDE SEQUENCE [LARGE SCALE GENOMIC DNA]</scope>
    <source>
        <strain evidence="3">DSM 11032</strain>
    </source>
</reference>
<dbReference type="InterPro" id="IPR010865">
    <property type="entry name" value="DUF1499"/>
</dbReference>
<dbReference type="STRING" id="198312.SAMN02745193_00667"/>
<dbReference type="EMBL" id="FRDF01000003">
    <property type="protein sequence ID" value="SHN51492.1"/>
    <property type="molecule type" value="Genomic_DNA"/>
</dbReference>
<dbReference type="Proteomes" id="UP000184391">
    <property type="component" value="Unassembled WGS sequence"/>
</dbReference>
<feature type="transmembrane region" description="Helical" evidence="1">
    <location>
        <begin position="57"/>
        <end position="81"/>
    </location>
</feature>
<accession>A0A1M7RZJ2</accession>
<sequence length="284" mass="29776">MCEHMIALARIGVKQQGMTHLPWHTKIVLALLAFLPLYFVVSALGTKIGLWSWQTGLMALTFGGGVMLLGIEAVAALVSLIMAMIAKPRRNGVLAVAIIGLLVPGAVFVMFASARGTAANNPIHDVATDTADPPAFSAETLAAREAAGANPLSDYQTPLGQLELYEGAAPELAIKSHAQIITDRYAGLAPLPLAGASRADAVAAVAAAMGNMGFKDIRTDAAAGTVEGVAETFWFGFKDDVVARIAENEIDFRSVSRVGRSDLGANAKRIADLREQVAGQIGQR</sequence>
<name>A0A1M7RZJ2_9SPHN</name>
<keyword evidence="1" id="KW-1133">Transmembrane helix</keyword>
<proteinExistence type="predicted"/>
<dbReference type="AlphaFoldDB" id="A0A1M7RZJ2"/>
<keyword evidence="3" id="KW-1185">Reference proteome</keyword>
<evidence type="ECO:0000313" key="2">
    <source>
        <dbReference type="EMBL" id="SHN51492.1"/>
    </source>
</evidence>
<keyword evidence="1" id="KW-0472">Membrane</keyword>
<protein>
    <recommendedName>
        <fullName evidence="4">DUF1499 domain-containing protein</fullName>
    </recommendedName>
</protein>
<organism evidence="2 3">
    <name type="scientific">Erythrobacter sanguineus</name>
    <dbReference type="NCBI Taxonomy" id="198312"/>
    <lineage>
        <taxon>Bacteria</taxon>
        <taxon>Pseudomonadati</taxon>
        <taxon>Pseudomonadota</taxon>
        <taxon>Alphaproteobacteria</taxon>
        <taxon>Sphingomonadales</taxon>
        <taxon>Erythrobacteraceae</taxon>
        <taxon>Erythrobacter/Porphyrobacter group</taxon>
        <taxon>Erythrobacter</taxon>
    </lineage>
</organism>
<keyword evidence="1" id="KW-0812">Transmembrane</keyword>